<dbReference type="AlphaFoldDB" id="A0A9W8ZTC5"/>
<dbReference type="Proteomes" id="UP001150266">
    <property type="component" value="Unassembled WGS sequence"/>
</dbReference>
<dbReference type="InterPro" id="IPR036390">
    <property type="entry name" value="WH_DNA-bd_sf"/>
</dbReference>
<dbReference type="InterPro" id="IPR029063">
    <property type="entry name" value="SAM-dependent_MTases_sf"/>
</dbReference>
<feature type="domain" description="O-methyltransferase dimerisation" evidence="5">
    <location>
        <begin position="83"/>
        <end position="159"/>
    </location>
</feature>
<gene>
    <name evidence="6" type="ORF">J3R30DRAFT_3311172</name>
</gene>
<evidence type="ECO:0000313" key="6">
    <source>
        <dbReference type="EMBL" id="KAJ4466244.1"/>
    </source>
</evidence>
<dbReference type="Gene3D" id="1.10.10.10">
    <property type="entry name" value="Winged helix-like DNA-binding domain superfamily/Winged helix DNA-binding domain"/>
    <property type="match status" value="1"/>
</dbReference>
<organism evidence="6 7">
    <name type="scientific">Lentinula aciculospora</name>
    <dbReference type="NCBI Taxonomy" id="153920"/>
    <lineage>
        <taxon>Eukaryota</taxon>
        <taxon>Fungi</taxon>
        <taxon>Dikarya</taxon>
        <taxon>Basidiomycota</taxon>
        <taxon>Agaricomycotina</taxon>
        <taxon>Agaricomycetes</taxon>
        <taxon>Agaricomycetidae</taxon>
        <taxon>Agaricales</taxon>
        <taxon>Marasmiineae</taxon>
        <taxon>Omphalotaceae</taxon>
        <taxon>Lentinula</taxon>
    </lineage>
</organism>
<feature type="domain" description="O-methyltransferase C-terminal" evidence="4">
    <location>
        <begin position="211"/>
        <end position="387"/>
    </location>
</feature>
<sequence length="464" mass="50647">MATTQSLDPLSALVNIISTQTAILQTAYAKNNTKFPSIDDSFQPGPLDFDPSLTPARNLIVAAATQLIATVDSPMGFVYSKIGGLYDTVTLGFVVDVDIPDILNEAGPEGLHVDKLSEVTGVDASYIARVMRYLATSHIFKELSPDVFAHNRLSSHLTKAKSFKEIKADLCFMSCISSSCSHVSSITRSEELLKLSTAFIPFLKNSKQASAPFNMVYNTPEKMWEWTEKPGNELVSRKFTATMQNIGEMSPPEVFTNGIEADMLKSNAIVVDVGGGTGTAIFTIKKAFPNLRYIVQDLDKQIVAAKKFWDENDPEAIKSGQVQLQAHNFLHPQPIKGASVYFLRMVIHNWPDVEAQKILSSIRSAVDFNTESKLVIFEMLVKHVSEATNDLGSGSGEGAVPYPLLPNLGVAGAGLITSLDMSMLTMYNGKERTLAEYAQLGKESGWKLVDVKAGELAAFVYTPM</sequence>
<dbReference type="Pfam" id="PF08100">
    <property type="entry name" value="Dimerisation"/>
    <property type="match status" value="1"/>
</dbReference>
<dbReference type="Pfam" id="PF00891">
    <property type="entry name" value="Methyltransf_2"/>
    <property type="match status" value="1"/>
</dbReference>
<dbReference type="EMBL" id="JAOTPV010000055">
    <property type="protein sequence ID" value="KAJ4466244.1"/>
    <property type="molecule type" value="Genomic_DNA"/>
</dbReference>
<dbReference type="PROSITE" id="PS51683">
    <property type="entry name" value="SAM_OMT_II"/>
    <property type="match status" value="1"/>
</dbReference>
<evidence type="ECO:0000259" key="4">
    <source>
        <dbReference type="Pfam" id="PF00891"/>
    </source>
</evidence>
<dbReference type="PANTHER" id="PTHR43712">
    <property type="entry name" value="PUTATIVE (AFU_ORTHOLOGUE AFUA_4G14580)-RELATED"/>
    <property type="match status" value="1"/>
</dbReference>
<dbReference type="SUPFAM" id="SSF53335">
    <property type="entry name" value="S-adenosyl-L-methionine-dependent methyltransferases"/>
    <property type="match status" value="1"/>
</dbReference>
<dbReference type="OrthoDB" id="2410195at2759"/>
<dbReference type="InterPro" id="IPR016461">
    <property type="entry name" value="COMT-like"/>
</dbReference>
<keyword evidence="1 6" id="KW-0489">Methyltransferase</keyword>
<keyword evidence="7" id="KW-1185">Reference proteome</keyword>
<name>A0A9W8ZTC5_9AGAR</name>
<evidence type="ECO:0000256" key="2">
    <source>
        <dbReference type="ARBA" id="ARBA00022679"/>
    </source>
</evidence>
<dbReference type="InterPro" id="IPR012967">
    <property type="entry name" value="COMT_dimerisation"/>
</dbReference>
<dbReference type="Gene3D" id="3.40.50.150">
    <property type="entry name" value="Vaccinia Virus protein VP39"/>
    <property type="match status" value="1"/>
</dbReference>
<comment type="caution">
    <text evidence="6">The sequence shown here is derived from an EMBL/GenBank/DDBJ whole genome shotgun (WGS) entry which is preliminary data.</text>
</comment>
<dbReference type="SUPFAM" id="SSF46785">
    <property type="entry name" value="Winged helix' DNA-binding domain"/>
    <property type="match status" value="1"/>
</dbReference>
<protein>
    <submittedName>
        <fullName evidence="6">S-adenosyl-L-methionine-dependent methyltransferase</fullName>
    </submittedName>
</protein>
<dbReference type="InterPro" id="IPR001077">
    <property type="entry name" value="COMT_C"/>
</dbReference>
<dbReference type="GO" id="GO:0032259">
    <property type="term" value="P:methylation"/>
    <property type="evidence" value="ECO:0007669"/>
    <property type="project" value="UniProtKB-KW"/>
</dbReference>
<keyword evidence="3" id="KW-0949">S-adenosyl-L-methionine</keyword>
<dbReference type="InterPro" id="IPR036388">
    <property type="entry name" value="WH-like_DNA-bd_sf"/>
</dbReference>
<reference evidence="6" key="1">
    <citation type="submission" date="2022-08" db="EMBL/GenBank/DDBJ databases">
        <title>A Global Phylogenomic Analysis of the Shiitake Genus Lentinula.</title>
        <authorList>
            <consortium name="DOE Joint Genome Institute"/>
            <person name="Sierra-Patev S."/>
            <person name="Min B."/>
            <person name="Naranjo-Ortiz M."/>
            <person name="Looney B."/>
            <person name="Konkel Z."/>
            <person name="Slot J.C."/>
            <person name="Sakamoto Y."/>
            <person name="Steenwyk J.L."/>
            <person name="Rokas A."/>
            <person name="Carro J."/>
            <person name="Camarero S."/>
            <person name="Ferreira P."/>
            <person name="Molpeceres G."/>
            <person name="Ruiz-Duenas F.J."/>
            <person name="Serrano A."/>
            <person name="Henrissat B."/>
            <person name="Drula E."/>
            <person name="Hughes K.W."/>
            <person name="Mata J.L."/>
            <person name="Ishikawa N.K."/>
            <person name="Vargas-Isla R."/>
            <person name="Ushijima S."/>
            <person name="Smith C.A."/>
            <person name="Ahrendt S."/>
            <person name="Andreopoulos W."/>
            <person name="He G."/>
            <person name="Labutti K."/>
            <person name="Lipzen A."/>
            <person name="Ng V."/>
            <person name="Riley R."/>
            <person name="Sandor L."/>
            <person name="Barry K."/>
            <person name="Martinez A.T."/>
            <person name="Xiao Y."/>
            <person name="Gibbons J.G."/>
            <person name="Terashima K."/>
            <person name="Grigoriev I.V."/>
            <person name="Hibbett D.S."/>
        </authorList>
    </citation>
    <scope>NUCLEOTIDE SEQUENCE</scope>
    <source>
        <strain evidence="6">JLM2183</strain>
    </source>
</reference>
<evidence type="ECO:0000256" key="3">
    <source>
        <dbReference type="ARBA" id="ARBA00022691"/>
    </source>
</evidence>
<evidence type="ECO:0000259" key="5">
    <source>
        <dbReference type="Pfam" id="PF08100"/>
    </source>
</evidence>
<proteinExistence type="predicted"/>
<dbReference type="GO" id="GO:0008171">
    <property type="term" value="F:O-methyltransferase activity"/>
    <property type="evidence" value="ECO:0007669"/>
    <property type="project" value="InterPro"/>
</dbReference>
<accession>A0A9W8ZTC5</accession>
<evidence type="ECO:0000256" key="1">
    <source>
        <dbReference type="ARBA" id="ARBA00022603"/>
    </source>
</evidence>
<evidence type="ECO:0000313" key="7">
    <source>
        <dbReference type="Proteomes" id="UP001150266"/>
    </source>
</evidence>
<keyword evidence="2" id="KW-0808">Transferase</keyword>
<dbReference type="PANTHER" id="PTHR43712:SF2">
    <property type="entry name" value="O-METHYLTRANSFERASE CICE"/>
    <property type="match status" value="1"/>
</dbReference>